<accession>A0ABU8WCX0</accession>
<organism evidence="2 3">
    <name type="scientific">Variovorax humicola</name>
    <dbReference type="NCBI Taxonomy" id="1769758"/>
    <lineage>
        <taxon>Bacteria</taxon>
        <taxon>Pseudomonadati</taxon>
        <taxon>Pseudomonadota</taxon>
        <taxon>Betaproteobacteria</taxon>
        <taxon>Burkholderiales</taxon>
        <taxon>Comamonadaceae</taxon>
        <taxon>Variovorax</taxon>
    </lineage>
</organism>
<proteinExistence type="predicted"/>
<keyword evidence="3" id="KW-1185">Reference proteome</keyword>
<dbReference type="EMBL" id="JBBKZV010000056">
    <property type="protein sequence ID" value="MEJ8827212.1"/>
    <property type="molecule type" value="Genomic_DNA"/>
</dbReference>
<feature type="chain" id="PRO_5046906680" evidence="1">
    <location>
        <begin position="23"/>
        <end position="192"/>
    </location>
</feature>
<dbReference type="Proteomes" id="UP001363010">
    <property type="component" value="Unassembled WGS sequence"/>
</dbReference>
<evidence type="ECO:0000313" key="2">
    <source>
        <dbReference type="EMBL" id="MEJ8827212.1"/>
    </source>
</evidence>
<evidence type="ECO:0000313" key="3">
    <source>
        <dbReference type="Proteomes" id="UP001363010"/>
    </source>
</evidence>
<protein>
    <submittedName>
        <fullName evidence="2">Uncharacterized protein</fullName>
    </submittedName>
</protein>
<dbReference type="RefSeq" id="WP_340368241.1">
    <property type="nucleotide sequence ID" value="NZ_JBBKZV010000056.1"/>
</dbReference>
<sequence>MKLPTKEVICICVLAFTQSAIALNQCDEAREKATTAIKGQYAPFMSEIENVEKQMVEQGLDPTKFPQFDKNGKLRVVDLPALRSDLSAQQQKDVADVRSKIKSRCDDQLKPVQDIVDASKAVATLGISMVLPKRMTNIDVSDVLAGRPLGSNNAAIPKARDDILTSVGMGGKNNDVGRVLKNPLQPKKWLKR</sequence>
<name>A0ABU8WCX0_9BURK</name>
<evidence type="ECO:0000256" key="1">
    <source>
        <dbReference type="SAM" id="SignalP"/>
    </source>
</evidence>
<comment type="caution">
    <text evidence="2">The sequence shown here is derived from an EMBL/GenBank/DDBJ whole genome shotgun (WGS) entry which is preliminary data.</text>
</comment>
<feature type="signal peptide" evidence="1">
    <location>
        <begin position="1"/>
        <end position="22"/>
    </location>
</feature>
<gene>
    <name evidence="2" type="ORF">WKW80_35400</name>
</gene>
<keyword evidence="1" id="KW-0732">Signal</keyword>
<reference evidence="2 3" key="1">
    <citation type="submission" date="2024-03" db="EMBL/GenBank/DDBJ databases">
        <title>Novel species of the genus Variovorax.</title>
        <authorList>
            <person name="Liu Q."/>
            <person name="Xin Y.-H."/>
        </authorList>
    </citation>
    <scope>NUCLEOTIDE SEQUENCE [LARGE SCALE GENOMIC DNA]</scope>
    <source>
        <strain evidence="2 3">KACC 18501</strain>
    </source>
</reference>